<dbReference type="PANTHER" id="PTHR33121">
    <property type="entry name" value="CYCLIC DI-GMP PHOSPHODIESTERASE PDEF"/>
    <property type="match status" value="1"/>
</dbReference>
<evidence type="ECO:0000313" key="5">
    <source>
        <dbReference type="Proteomes" id="UP001240236"/>
    </source>
</evidence>
<dbReference type="SMART" id="SM00267">
    <property type="entry name" value="GGDEF"/>
    <property type="match status" value="1"/>
</dbReference>
<dbReference type="InterPro" id="IPR001633">
    <property type="entry name" value="EAL_dom"/>
</dbReference>
<dbReference type="AlphaFoldDB" id="A0AAE4B4F3"/>
<evidence type="ECO:0000259" key="2">
    <source>
        <dbReference type="PROSITE" id="PS50883"/>
    </source>
</evidence>
<dbReference type="Gene3D" id="3.20.20.450">
    <property type="entry name" value="EAL domain"/>
    <property type="match status" value="1"/>
</dbReference>
<dbReference type="Proteomes" id="UP001240236">
    <property type="component" value="Unassembled WGS sequence"/>
</dbReference>
<dbReference type="PANTHER" id="PTHR33121:SF23">
    <property type="entry name" value="CYCLIC DI-GMP PHOSPHODIESTERASE PDEB"/>
    <property type="match status" value="1"/>
</dbReference>
<accession>A0AAE4B4F3</accession>
<feature type="transmembrane region" description="Helical" evidence="1">
    <location>
        <begin position="81"/>
        <end position="99"/>
    </location>
</feature>
<feature type="domain" description="GGDEF" evidence="3">
    <location>
        <begin position="228"/>
        <end position="360"/>
    </location>
</feature>
<evidence type="ECO:0000259" key="3">
    <source>
        <dbReference type="PROSITE" id="PS50887"/>
    </source>
</evidence>
<sequence length="646" mass="69831">MLTAWLRAAGSVLPQGRPLPGETWARRHRAILWVLGLHAAGLYAFALVRGHSPADALVVVFPLAVAVALGAYRGLSRRWRASITTLGLMGSSAVMVGLADGQTEAHFHFFVMLFVIVLYQEWVTFLLATVFVLAEHAIVGVFAPHDVYAHTAATEEPIKWAAIHALFIGGAAIAAIANWRLTETAQDRGQAAADELAHAATHDALTGLVNRIGFDRLLLDAIGASASAPQTLCLVNLDRFRLISEAGRHTQGDEMLRRVAELIEDLAGDDAVVARVRGDRFAVLLPVTAEECVAVAERVRAGVANLAFQVEGQAVALTASIGVVPVSPLAVGPEELIVAAEAACYTAKERGRDRVELYRADNEALAKHQQEMDWAGRLVTALRDDRFELFYQPIARVPGARVPDGDHQFGELLLRMRTEDGKVVPPGLFLPAAERYDLLPAVDRWVVAHAFQVLAAHYHGHGAAGPDGKIGDHWAINLSGPSIGDAEFTDYVQAQLAMSGIPAELICFEITESVAINDLKKAAEFIAELRNLGFRFALDDFGTGLSSFTYLKHLPVDFLKIDGAFIKNLERDELDRVMTRTINDLGHQMGLSTVAEFVEDAATIARLQEIGVDYAQGYGIAMPGPLSDWLRTHPAGSGADLRLATA</sequence>
<dbReference type="Pfam" id="PF00563">
    <property type="entry name" value="EAL"/>
    <property type="match status" value="1"/>
</dbReference>
<dbReference type="InterPro" id="IPR050706">
    <property type="entry name" value="Cyclic-di-GMP_PDE-like"/>
</dbReference>
<protein>
    <submittedName>
        <fullName evidence="4">Diguanylate cyclase (GGDEF)-like protein</fullName>
    </submittedName>
</protein>
<keyword evidence="1" id="KW-0472">Membrane</keyword>
<name>A0AAE4B4F3_9ACTN</name>
<keyword evidence="1" id="KW-0812">Transmembrane</keyword>
<feature type="transmembrane region" description="Helical" evidence="1">
    <location>
        <begin position="111"/>
        <end position="138"/>
    </location>
</feature>
<dbReference type="SMART" id="SM00052">
    <property type="entry name" value="EAL"/>
    <property type="match status" value="1"/>
</dbReference>
<dbReference type="InterPro" id="IPR029787">
    <property type="entry name" value="Nucleotide_cyclase"/>
</dbReference>
<organism evidence="4 5">
    <name type="scientific">Catenuloplanes indicus</name>
    <dbReference type="NCBI Taxonomy" id="137267"/>
    <lineage>
        <taxon>Bacteria</taxon>
        <taxon>Bacillati</taxon>
        <taxon>Actinomycetota</taxon>
        <taxon>Actinomycetes</taxon>
        <taxon>Micromonosporales</taxon>
        <taxon>Micromonosporaceae</taxon>
        <taxon>Catenuloplanes</taxon>
    </lineage>
</organism>
<dbReference type="PROSITE" id="PS50887">
    <property type="entry name" value="GGDEF"/>
    <property type="match status" value="1"/>
</dbReference>
<evidence type="ECO:0000313" key="4">
    <source>
        <dbReference type="EMBL" id="MDQ0371328.1"/>
    </source>
</evidence>
<feature type="transmembrane region" description="Helical" evidence="1">
    <location>
        <begin position="55"/>
        <end position="75"/>
    </location>
</feature>
<dbReference type="InterPro" id="IPR043128">
    <property type="entry name" value="Rev_trsase/Diguanyl_cyclase"/>
</dbReference>
<gene>
    <name evidence="4" type="ORF">J2S42_007997</name>
</gene>
<dbReference type="SUPFAM" id="SSF55073">
    <property type="entry name" value="Nucleotide cyclase"/>
    <property type="match status" value="1"/>
</dbReference>
<dbReference type="InterPro" id="IPR035919">
    <property type="entry name" value="EAL_sf"/>
</dbReference>
<proteinExistence type="predicted"/>
<reference evidence="4 5" key="1">
    <citation type="submission" date="2023-07" db="EMBL/GenBank/DDBJ databases">
        <title>Sequencing the genomes of 1000 actinobacteria strains.</title>
        <authorList>
            <person name="Klenk H.-P."/>
        </authorList>
    </citation>
    <scope>NUCLEOTIDE SEQUENCE [LARGE SCALE GENOMIC DNA]</scope>
    <source>
        <strain evidence="4 5">DSM 44709</strain>
    </source>
</reference>
<dbReference type="EMBL" id="JAUSUZ010000001">
    <property type="protein sequence ID" value="MDQ0371328.1"/>
    <property type="molecule type" value="Genomic_DNA"/>
</dbReference>
<dbReference type="Gene3D" id="3.30.70.270">
    <property type="match status" value="1"/>
</dbReference>
<dbReference type="GO" id="GO:0071111">
    <property type="term" value="F:cyclic-guanylate-specific phosphodiesterase activity"/>
    <property type="evidence" value="ECO:0007669"/>
    <property type="project" value="InterPro"/>
</dbReference>
<dbReference type="RefSeq" id="WP_307248014.1">
    <property type="nucleotide sequence ID" value="NZ_JAUSUZ010000001.1"/>
</dbReference>
<comment type="caution">
    <text evidence="4">The sequence shown here is derived from an EMBL/GenBank/DDBJ whole genome shotgun (WGS) entry which is preliminary data.</text>
</comment>
<dbReference type="Pfam" id="PF00990">
    <property type="entry name" value="GGDEF"/>
    <property type="match status" value="1"/>
</dbReference>
<keyword evidence="1" id="KW-1133">Transmembrane helix</keyword>
<feature type="transmembrane region" description="Helical" evidence="1">
    <location>
        <begin position="30"/>
        <end position="48"/>
    </location>
</feature>
<feature type="domain" description="EAL" evidence="2">
    <location>
        <begin position="371"/>
        <end position="637"/>
    </location>
</feature>
<dbReference type="PROSITE" id="PS50883">
    <property type="entry name" value="EAL"/>
    <property type="match status" value="1"/>
</dbReference>
<dbReference type="SUPFAM" id="SSF141868">
    <property type="entry name" value="EAL domain-like"/>
    <property type="match status" value="1"/>
</dbReference>
<dbReference type="CDD" id="cd01949">
    <property type="entry name" value="GGDEF"/>
    <property type="match status" value="1"/>
</dbReference>
<dbReference type="CDD" id="cd01948">
    <property type="entry name" value="EAL"/>
    <property type="match status" value="1"/>
</dbReference>
<dbReference type="NCBIfam" id="TIGR00254">
    <property type="entry name" value="GGDEF"/>
    <property type="match status" value="1"/>
</dbReference>
<feature type="transmembrane region" description="Helical" evidence="1">
    <location>
        <begin position="158"/>
        <end position="179"/>
    </location>
</feature>
<keyword evidence="5" id="KW-1185">Reference proteome</keyword>
<evidence type="ECO:0000256" key="1">
    <source>
        <dbReference type="SAM" id="Phobius"/>
    </source>
</evidence>
<dbReference type="InterPro" id="IPR000160">
    <property type="entry name" value="GGDEF_dom"/>
</dbReference>